<evidence type="ECO:0000259" key="3">
    <source>
        <dbReference type="Pfam" id="PF03950"/>
    </source>
</evidence>
<comment type="caution">
    <text evidence="4">The sequence shown here is derived from an EMBL/GenBank/DDBJ whole genome shotgun (WGS) entry which is preliminary data.</text>
</comment>
<evidence type="ECO:0000313" key="4">
    <source>
        <dbReference type="EMBL" id="GEZ56486.1"/>
    </source>
</evidence>
<feature type="region of interest" description="Disordered" evidence="2">
    <location>
        <begin position="1"/>
        <end position="33"/>
    </location>
</feature>
<dbReference type="InterPro" id="IPR011035">
    <property type="entry name" value="Ribosomal_bL25/Gln-tRNA_synth"/>
</dbReference>
<dbReference type="PANTHER" id="PTHR43097">
    <property type="entry name" value="GLUTAMINE-TRNA LIGASE"/>
    <property type="match status" value="1"/>
</dbReference>
<keyword evidence="4" id="KW-0436">Ligase</keyword>
<sequence length="230" mass="25129">VPPLAGGGSNSVSAAIDTGTSTREGNHIRNPSGIRPDLEVVAMLTSGLTASIALEKKKVTSPPGTHRVIILDVVDSIKDIQKLKRYKGDGTKDTTFTKEIWIEQADAKAIVDAEAISPNLEITTMDFGNASIKEIKKASDGNVTELNRFLPPEESVYKATKLKQLTRLPEINELGPLTLVEFGYLLKKKKLGENDDLINAVNPDSRKEILAVGDANMRILKRGEKRLFHM</sequence>
<dbReference type="AlphaFoldDB" id="A0A699II92"/>
<dbReference type="InterPro" id="IPR050132">
    <property type="entry name" value="Gln/Glu-tRNA_Ligase"/>
</dbReference>
<name>A0A699II92_TANCI</name>
<dbReference type="GO" id="GO:0017102">
    <property type="term" value="C:methionyl glutamyl tRNA synthetase complex"/>
    <property type="evidence" value="ECO:0007669"/>
    <property type="project" value="TreeGrafter"/>
</dbReference>
<feature type="non-terminal residue" evidence="4">
    <location>
        <position position="1"/>
    </location>
</feature>
<gene>
    <name evidence="4" type="ORF">Tci_528459</name>
</gene>
<dbReference type="EMBL" id="BKCJ010294455">
    <property type="protein sequence ID" value="GEZ56486.1"/>
    <property type="molecule type" value="Genomic_DNA"/>
</dbReference>
<feature type="compositionally biased region" description="Polar residues" evidence="2">
    <location>
        <begin position="10"/>
        <end position="23"/>
    </location>
</feature>
<dbReference type="InterPro" id="IPR020059">
    <property type="entry name" value="Glu/Gln-tRNA-synth_Ib_codon-bd"/>
</dbReference>
<organism evidence="4">
    <name type="scientific">Tanacetum cinerariifolium</name>
    <name type="common">Dalmatian daisy</name>
    <name type="synonym">Chrysanthemum cinerariifolium</name>
    <dbReference type="NCBI Taxonomy" id="118510"/>
    <lineage>
        <taxon>Eukaryota</taxon>
        <taxon>Viridiplantae</taxon>
        <taxon>Streptophyta</taxon>
        <taxon>Embryophyta</taxon>
        <taxon>Tracheophyta</taxon>
        <taxon>Spermatophyta</taxon>
        <taxon>Magnoliopsida</taxon>
        <taxon>eudicotyledons</taxon>
        <taxon>Gunneridae</taxon>
        <taxon>Pentapetalae</taxon>
        <taxon>asterids</taxon>
        <taxon>campanulids</taxon>
        <taxon>Asterales</taxon>
        <taxon>Asteraceae</taxon>
        <taxon>Asteroideae</taxon>
        <taxon>Anthemideae</taxon>
        <taxon>Anthemidinae</taxon>
        <taxon>Tanacetum</taxon>
    </lineage>
</organism>
<accession>A0A699II92</accession>
<dbReference type="Pfam" id="PF03950">
    <property type="entry name" value="tRNA-synt_1c_C"/>
    <property type="match status" value="1"/>
</dbReference>
<dbReference type="GO" id="GO:0006424">
    <property type="term" value="P:glutamyl-tRNA aminoacylation"/>
    <property type="evidence" value="ECO:0007669"/>
    <property type="project" value="TreeGrafter"/>
</dbReference>
<evidence type="ECO:0000256" key="1">
    <source>
        <dbReference type="ARBA" id="ARBA00022917"/>
    </source>
</evidence>
<keyword evidence="1" id="KW-0648">Protein biosynthesis</keyword>
<dbReference type="GO" id="GO:0005524">
    <property type="term" value="F:ATP binding"/>
    <property type="evidence" value="ECO:0007669"/>
    <property type="project" value="InterPro"/>
</dbReference>
<dbReference type="SUPFAM" id="SSF50715">
    <property type="entry name" value="Ribosomal protein L25-like"/>
    <property type="match status" value="1"/>
</dbReference>
<dbReference type="GO" id="GO:0005829">
    <property type="term" value="C:cytosol"/>
    <property type="evidence" value="ECO:0007669"/>
    <property type="project" value="TreeGrafter"/>
</dbReference>
<protein>
    <submittedName>
        <fullName evidence="4">Glutamate--tRNA ligase, cytoplasmic</fullName>
    </submittedName>
</protein>
<dbReference type="PANTHER" id="PTHR43097:SF5">
    <property type="entry name" value="GLUTAMATE--TRNA LIGASE"/>
    <property type="match status" value="1"/>
</dbReference>
<feature type="domain" description="Glutamyl/glutaminyl-tRNA synthetase class Ib anti-codon binding" evidence="3">
    <location>
        <begin position="79"/>
        <end position="146"/>
    </location>
</feature>
<proteinExistence type="predicted"/>
<reference evidence="4" key="1">
    <citation type="journal article" date="2019" name="Sci. Rep.">
        <title>Draft genome of Tanacetum cinerariifolium, the natural source of mosquito coil.</title>
        <authorList>
            <person name="Yamashiro T."/>
            <person name="Shiraishi A."/>
            <person name="Satake H."/>
            <person name="Nakayama K."/>
        </authorList>
    </citation>
    <scope>NUCLEOTIDE SEQUENCE</scope>
</reference>
<evidence type="ECO:0000256" key="2">
    <source>
        <dbReference type="SAM" id="MobiDB-lite"/>
    </source>
</evidence>
<dbReference type="GO" id="GO:0004818">
    <property type="term" value="F:glutamate-tRNA ligase activity"/>
    <property type="evidence" value="ECO:0007669"/>
    <property type="project" value="TreeGrafter"/>
</dbReference>